<dbReference type="PANTHER" id="PTHR11699">
    <property type="entry name" value="ALDEHYDE DEHYDROGENASE-RELATED"/>
    <property type="match status" value="1"/>
</dbReference>
<gene>
    <name evidence="9" type="ORF">BJ875DRAFT_444551</name>
</gene>
<evidence type="ECO:0000256" key="4">
    <source>
        <dbReference type="ARBA" id="ARBA00049194"/>
    </source>
</evidence>
<dbReference type="InterPro" id="IPR016162">
    <property type="entry name" value="Ald_DH_N"/>
</dbReference>
<comment type="catalytic activity">
    <reaction evidence="4">
        <text>an aldehyde + NAD(+) + H2O = a carboxylate + NADH + 2 H(+)</text>
        <dbReference type="Rhea" id="RHEA:16185"/>
        <dbReference type="ChEBI" id="CHEBI:15377"/>
        <dbReference type="ChEBI" id="CHEBI:15378"/>
        <dbReference type="ChEBI" id="CHEBI:17478"/>
        <dbReference type="ChEBI" id="CHEBI:29067"/>
        <dbReference type="ChEBI" id="CHEBI:57540"/>
        <dbReference type="ChEBI" id="CHEBI:57945"/>
        <dbReference type="EC" id="1.2.1.3"/>
    </reaction>
</comment>
<dbReference type="AlphaFoldDB" id="A0A9P7YDD4"/>
<comment type="similarity">
    <text evidence="1 6">Belongs to the aldehyde dehydrogenase family.</text>
</comment>
<evidence type="ECO:0000256" key="7">
    <source>
        <dbReference type="SAM" id="MobiDB-lite"/>
    </source>
</evidence>
<dbReference type="Gene3D" id="3.40.309.10">
    <property type="entry name" value="Aldehyde Dehydrogenase, Chain A, domain 2"/>
    <property type="match status" value="1"/>
</dbReference>
<keyword evidence="2 6" id="KW-0560">Oxidoreductase</keyword>
<evidence type="ECO:0000259" key="8">
    <source>
        <dbReference type="Pfam" id="PF00171"/>
    </source>
</evidence>
<accession>A0A9P7YDD4</accession>
<dbReference type="InterPro" id="IPR029510">
    <property type="entry name" value="Ald_DH_CS_GLU"/>
</dbReference>
<evidence type="ECO:0000256" key="5">
    <source>
        <dbReference type="PROSITE-ProRule" id="PRU10007"/>
    </source>
</evidence>
<evidence type="ECO:0000313" key="10">
    <source>
        <dbReference type="Proteomes" id="UP000824998"/>
    </source>
</evidence>
<evidence type="ECO:0000256" key="1">
    <source>
        <dbReference type="ARBA" id="ARBA00009986"/>
    </source>
</evidence>
<protein>
    <recommendedName>
        <fullName evidence="3">aldehyde dehydrogenase (NAD(+))</fullName>
        <ecNumber evidence="3">1.2.1.3</ecNumber>
    </recommendedName>
</protein>
<feature type="active site" evidence="5">
    <location>
        <position position="252"/>
    </location>
</feature>
<feature type="domain" description="Aldehyde dehydrogenase" evidence="8">
    <location>
        <begin position="31"/>
        <end position="473"/>
    </location>
</feature>
<feature type="region of interest" description="Disordered" evidence="7">
    <location>
        <begin position="558"/>
        <end position="589"/>
    </location>
</feature>
<dbReference type="Gene3D" id="3.40.605.10">
    <property type="entry name" value="Aldehyde Dehydrogenase, Chain A, domain 1"/>
    <property type="match status" value="1"/>
</dbReference>
<dbReference type="FunFam" id="3.40.605.10:FF:000007">
    <property type="entry name" value="NAD/NADP-dependent betaine aldehyde dehydrogenase"/>
    <property type="match status" value="1"/>
</dbReference>
<dbReference type="PROSITE" id="PS00687">
    <property type="entry name" value="ALDEHYDE_DEHYDR_GLU"/>
    <property type="match status" value="1"/>
</dbReference>
<dbReference type="InterPro" id="IPR015590">
    <property type="entry name" value="Aldehyde_DH_dom"/>
</dbReference>
<dbReference type="InterPro" id="IPR016161">
    <property type="entry name" value="Ald_DH/histidinol_DH"/>
</dbReference>
<dbReference type="EMBL" id="MU251634">
    <property type="protein sequence ID" value="KAG9230943.1"/>
    <property type="molecule type" value="Genomic_DNA"/>
</dbReference>
<feature type="compositionally biased region" description="Basic and acidic residues" evidence="7">
    <location>
        <begin position="577"/>
        <end position="589"/>
    </location>
</feature>
<reference evidence="9" key="1">
    <citation type="journal article" date="2021" name="IMA Fungus">
        <title>Genomic characterization of three marine fungi, including Emericellopsis atlantica sp. nov. with signatures of a generalist lifestyle and marine biomass degradation.</title>
        <authorList>
            <person name="Hagestad O.C."/>
            <person name="Hou L."/>
            <person name="Andersen J.H."/>
            <person name="Hansen E.H."/>
            <person name="Altermark B."/>
            <person name="Li C."/>
            <person name="Kuhnert E."/>
            <person name="Cox R.J."/>
            <person name="Crous P.W."/>
            <person name="Spatafora J.W."/>
            <person name="Lail K."/>
            <person name="Amirebrahimi M."/>
            <person name="Lipzen A."/>
            <person name="Pangilinan J."/>
            <person name="Andreopoulos W."/>
            <person name="Hayes R.D."/>
            <person name="Ng V."/>
            <person name="Grigoriev I.V."/>
            <person name="Jackson S.A."/>
            <person name="Sutton T.D.S."/>
            <person name="Dobson A.D.W."/>
            <person name="Rama T."/>
        </authorList>
    </citation>
    <scope>NUCLEOTIDE SEQUENCE</scope>
    <source>
        <strain evidence="9">TRa018bII</strain>
    </source>
</reference>
<organism evidence="9 10">
    <name type="scientific">Amylocarpus encephaloides</name>
    <dbReference type="NCBI Taxonomy" id="45428"/>
    <lineage>
        <taxon>Eukaryota</taxon>
        <taxon>Fungi</taxon>
        <taxon>Dikarya</taxon>
        <taxon>Ascomycota</taxon>
        <taxon>Pezizomycotina</taxon>
        <taxon>Leotiomycetes</taxon>
        <taxon>Helotiales</taxon>
        <taxon>Helotiales incertae sedis</taxon>
        <taxon>Amylocarpus</taxon>
    </lineage>
</organism>
<dbReference type="EC" id="1.2.1.3" evidence="3"/>
<evidence type="ECO:0000313" key="9">
    <source>
        <dbReference type="EMBL" id="KAG9230943.1"/>
    </source>
</evidence>
<dbReference type="Pfam" id="PF00171">
    <property type="entry name" value="Aldedh"/>
    <property type="match status" value="1"/>
</dbReference>
<dbReference type="SUPFAM" id="SSF53720">
    <property type="entry name" value="ALDH-like"/>
    <property type="match status" value="1"/>
</dbReference>
<dbReference type="InterPro" id="IPR016163">
    <property type="entry name" value="Ald_DH_C"/>
</dbReference>
<keyword evidence="10" id="KW-1185">Reference proteome</keyword>
<dbReference type="InterPro" id="IPR044086">
    <property type="entry name" value="LUC3-like"/>
</dbReference>
<comment type="caution">
    <text evidence="9">The sequence shown here is derived from an EMBL/GenBank/DDBJ whole genome shotgun (WGS) entry which is preliminary data.</text>
</comment>
<dbReference type="Proteomes" id="UP000824998">
    <property type="component" value="Unassembled WGS sequence"/>
</dbReference>
<evidence type="ECO:0000256" key="6">
    <source>
        <dbReference type="RuleBase" id="RU003345"/>
    </source>
</evidence>
<evidence type="ECO:0000256" key="2">
    <source>
        <dbReference type="ARBA" id="ARBA00023002"/>
    </source>
</evidence>
<dbReference type="OrthoDB" id="310895at2759"/>
<evidence type="ECO:0000256" key="3">
    <source>
        <dbReference type="ARBA" id="ARBA00024226"/>
    </source>
</evidence>
<sequence length="589" mass="64433">MSKLNGAPIDFTTFHNIIDGQPRGSGNIHHGINPSSGKPLWDVPIASQHDLDDAVKAAQRGFETWSKFSWEERQVVIGKMYDEFMKYESELGGIIRLEGGKPMPFCNMEAAGAANVLKFYTTQPPMEDEIISDDANLRLTMRHIPLGVVGAICPWNFPLIIPMNKVGPALLTGSCIIIKPSPFTPYGVLKVVEIMQRFLPPGVLQAVNGDASMGPLMTEHPGIDKISFTGSSATGKRVMASAAKTLKRVTLELGGNSAAIICPDVDPAKIAPKVALGAFYNSGQLCVASKRLYVHRDIYQEMLKALSDVVTGWKTGPSTEDGVMLGPVQNEMQHQIVKGYFEDCASNGYEFAVPGSIEKTDGFVIQPAIVQNPPDSARIVREEQFGPIVPMMVWDTEDDLIARVNDTDTGLGGAVYCADLDRAQRIAHRIEAGTIWINSNEIPRTEAYFCGHKESGLGGEGGRQGLFEYMNTQVTHLYKGDVGKDSKLSDNTNLTLRYIDDSLEEVVTSLRLQLRSHRITGMEGEEREALETDDSRAAANVYVTRRRGFANFAPPLAPASNPSPLFPRHPPLAFSVRGEKSIDDIQTRA</sequence>
<dbReference type="CDD" id="cd07106">
    <property type="entry name" value="ALDH_AldA-AAD23400"/>
    <property type="match status" value="1"/>
</dbReference>
<name>A0A9P7YDD4_9HELO</name>
<dbReference type="GO" id="GO:0004029">
    <property type="term" value="F:aldehyde dehydrogenase (NAD+) activity"/>
    <property type="evidence" value="ECO:0007669"/>
    <property type="project" value="UniProtKB-EC"/>
</dbReference>
<proteinExistence type="inferred from homology"/>